<dbReference type="AlphaFoldDB" id="A0A9D7F7Q2"/>
<name>A0A9D7F7Q2_9RHOO</name>
<proteinExistence type="predicted"/>
<evidence type="ECO:0000313" key="1">
    <source>
        <dbReference type="EMBL" id="MBK7423562.1"/>
    </source>
</evidence>
<dbReference type="InterPro" id="IPR025354">
    <property type="entry name" value="DUF4258"/>
</dbReference>
<protein>
    <submittedName>
        <fullName evidence="1">DUF4258 domain-containing protein</fullName>
    </submittedName>
</protein>
<dbReference type="Proteomes" id="UP000886602">
    <property type="component" value="Unassembled WGS sequence"/>
</dbReference>
<dbReference type="EMBL" id="JADJNC010000016">
    <property type="protein sequence ID" value="MBK7423562.1"/>
    <property type="molecule type" value="Genomic_DNA"/>
</dbReference>
<gene>
    <name evidence="1" type="ORF">IPJ48_10925</name>
</gene>
<comment type="caution">
    <text evidence="1">The sequence shown here is derived from an EMBL/GenBank/DDBJ whole genome shotgun (WGS) entry which is preliminary data.</text>
</comment>
<evidence type="ECO:0000313" key="2">
    <source>
        <dbReference type="Proteomes" id="UP000886602"/>
    </source>
</evidence>
<dbReference type="Pfam" id="PF14076">
    <property type="entry name" value="DUF4258"/>
    <property type="match status" value="1"/>
</dbReference>
<organism evidence="1 2">
    <name type="scientific">Candidatus Propionivibrio dominans</name>
    <dbReference type="NCBI Taxonomy" id="2954373"/>
    <lineage>
        <taxon>Bacteria</taxon>
        <taxon>Pseudomonadati</taxon>
        <taxon>Pseudomonadota</taxon>
        <taxon>Betaproteobacteria</taxon>
        <taxon>Rhodocyclales</taxon>
        <taxon>Rhodocyclaceae</taxon>
        <taxon>Propionivibrio</taxon>
    </lineage>
</organism>
<reference evidence="1" key="1">
    <citation type="submission" date="2020-10" db="EMBL/GenBank/DDBJ databases">
        <title>Connecting structure to function with the recovery of over 1000 high-quality activated sludge metagenome-assembled genomes encoding full-length rRNA genes using long-read sequencing.</title>
        <authorList>
            <person name="Singleton C.M."/>
            <person name="Petriglieri F."/>
            <person name="Kristensen J.M."/>
            <person name="Kirkegaard R.H."/>
            <person name="Michaelsen T.Y."/>
            <person name="Andersen M.H."/>
            <person name="Karst S.M."/>
            <person name="Dueholm M.S."/>
            <person name="Nielsen P.H."/>
            <person name="Albertsen M."/>
        </authorList>
    </citation>
    <scope>NUCLEOTIDE SEQUENCE</scope>
    <source>
        <strain evidence="1">EsbW_18-Q3-R4-48_MAXAC.044</strain>
    </source>
</reference>
<accession>A0A9D7F7Q2</accession>
<sequence length="73" mass="8373">MKRCRKRKILLEWIAVALAHPARTENDKDDPALVHALLAIPERGFRVLRVIYNETVDPVVVVTVYFDDEASDL</sequence>